<evidence type="ECO:0000259" key="1">
    <source>
        <dbReference type="SMART" id="SM00860"/>
    </source>
</evidence>
<evidence type="ECO:0000313" key="3">
    <source>
        <dbReference type="Proteomes" id="UP001589710"/>
    </source>
</evidence>
<dbReference type="Pfam" id="PF09346">
    <property type="entry name" value="SMI1_KNR4"/>
    <property type="match status" value="1"/>
</dbReference>
<evidence type="ECO:0000313" key="2">
    <source>
        <dbReference type="EMBL" id="MFB9573986.1"/>
    </source>
</evidence>
<dbReference type="EMBL" id="JBHMCG010000075">
    <property type="protein sequence ID" value="MFB9573986.1"/>
    <property type="molecule type" value="Genomic_DNA"/>
</dbReference>
<dbReference type="SMART" id="SM00860">
    <property type="entry name" value="SMI1_KNR4"/>
    <property type="match status" value="1"/>
</dbReference>
<accession>A0ABV5R811</accession>
<keyword evidence="3" id="KW-1185">Reference proteome</keyword>
<dbReference type="RefSeq" id="WP_345509609.1">
    <property type="nucleotide sequence ID" value="NZ_BAAAXD010000003.1"/>
</dbReference>
<dbReference type="InterPro" id="IPR037883">
    <property type="entry name" value="Knr4/Smi1-like_sf"/>
</dbReference>
<proteinExistence type="predicted"/>
<protein>
    <submittedName>
        <fullName evidence="2">SMI1/KNR4 family protein</fullName>
    </submittedName>
</protein>
<comment type="caution">
    <text evidence="2">The sequence shown here is derived from an EMBL/GenBank/DDBJ whole genome shotgun (WGS) entry which is preliminary data.</text>
</comment>
<feature type="domain" description="Knr4/Smi1-like" evidence="1">
    <location>
        <begin position="159"/>
        <end position="305"/>
    </location>
</feature>
<reference evidence="2 3" key="1">
    <citation type="submission" date="2024-09" db="EMBL/GenBank/DDBJ databases">
        <authorList>
            <person name="Sun Q."/>
            <person name="Mori K."/>
        </authorList>
    </citation>
    <scope>NUCLEOTIDE SEQUENCE [LARGE SCALE GENOMIC DNA]</scope>
    <source>
        <strain evidence="2 3">JCM 3331</strain>
    </source>
</reference>
<dbReference type="InterPro" id="IPR018958">
    <property type="entry name" value="Knr4/Smi1-like_dom"/>
</dbReference>
<dbReference type="SUPFAM" id="SSF160631">
    <property type="entry name" value="SMI1/KNR4-like"/>
    <property type="match status" value="1"/>
</dbReference>
<dbReference type="Gene3D" id="3.40.1580.10">
    <property type="entry name" value="SMI1/KNR4-like"/>
    <property type="match status" value="1"/>
</dbReference>
<sequence length="454" mass="48277">MVDQRPPLSSVNDFATWEPVLRLMLAGGTERNATRSAHVAGRISQFGWSLALPRRMSSTERIAVEDIQRALARSGFTEIAFRAEVQPDGRATLGLVWPSPVVEAAVGYPDLGVLVLVDGSLAEPWRRIPESGLGAASAPSADLELLGRTLRERLPDAIGATEDEIAAVEARLGIVLSDELKVLYGVTRARWEDWGEDYEAADRVSSAVGCELFGLDDLYSIDAEVRYPGWKHASMEAGSTPPDARVQSLAGSPGWIAFGTNGGDEFAVDLTPGPAGHTGQVILVDHEQSIGAELIASSLTDFVLDRMRAEGGNRRQDQLPVVARVGSDGLQTIQAAAHPAVEVLSIGACDGAPFSLAPVTGLPRLRTLTAFPGTLVDPLEVAGLAELEFLELGIQEWRVLLDAGAVPSTLKAAAIKVPDQNHLPVVAVANEILALWDRPQIVQTLLEGNLGPAV</sequence>
<name>A0ABV5R811_9ACTN</name>
<organism evidence="2 3">
    <name type="scientific">Streptomyces yanii</name>
    <dbReference type="NCBI Taxonomy" id="78510"/>
    <lineage>
        <taxon>Bacteria</taxon>
        <taxon>Bacillati</taxon>
        <taxon>Actinomycetota</taxon>
        <taxon>Actinomycetes</taxon>
        <taxon>Kitasatosporales</taxon>
        <taxon>Streptomycetaceae</taxon>
        <taxon>Streptomyces</taxon>
    </lineage>
</organism>
<dbReference type="Proteomes" id="UP001589710">
    <property type="component" value="Unassembled WGS sequence"/>
</dbReference>
<gene>
    <name evidence="2" type="ORF">ACFFTL_17145</name>
</gene>